<evidence type="ECO:0000313" key="2">
    <source>
        <dbReference type="Proteomes" id="UP001367508"/>
    </source>
</evidence>
<dbReference type="AlphaFoldDB" id="A0AAN9KXQ2"/>
<dbReference type="EMBL" id="JAYMYQ010000006">
    <property type="protein sequence ID" value="KAK7324148.1"/>
    <property type="molecule type" value="Genomic_DNA"/>
</dbReference>
<protein>
    <submittedName>
        <fullName evidence="1">Uncharacterized protein</fullName>
    </submittedName>
</protein>
<evidence type="ECO:0000313" key="1">
    <source>
        <dbReference type="EMBL" id="KAK7324148.1"/>
    </source>
</evidence>
<dbReference type="Proteomes" id="UP001367508">
    <property type="component" value="Unassembled WGS sequence"/>
</dbReference>
<sequence>MPLFKILLEQVNIKVIRNLNSNYRLTLTRDFGVRSPMSSRVHKQNQIVIEIIRGPIPKAVLPRSVTTLAHTSSYGNAQVEKSHLCPNNKLKSAKRNYGQEQQLSACFKSVTSVYMVLASAFCCSQVKLETEWIWEQKPANCESLGLINNINAYTWCWNHIIRSATVATGFSLPKFTLLGLELVCIIIQFKWVSGLIHDCGKPWLQITESYLPELVKQPIANTDLGPASCKSFFLDHFPRTFPWPCILSFFG</sequence>
<proteinExistence type="predicted"/>
<accession>A0AAN9KXQ2</accession>
<comment type="caution">
    <text evidence="1">The sequence shown here is derived from an EMBL/GenBank/DDBJ whole genome shotgun (WGS) entry which is preliminary data.</text>
</comment>
<name>A0AAN9KXQ2_CANGL</name>
<gene>
    <name evidence="1" type="ORF">VNO77_27671</name>
</gene>
<reference evidence="1 2" key="1">
    <citation type="submission" date="2024-01" db="EMBL/GenBank/DDBJ databases">
        <title>The genomes of 5 underutilized Papilionoideae crops provide insights into root nodulation and disease resistanc.</title>
        <authorList>
            <person name="Jiang F."/>
        </authorList>
    </citation>
    <scope>NUCLEOTIDE SEQUENCE [LARGE SCALE GENOMIC DNA]</scope>
    <source>
        <strain evidence="1">LVBAO_FW01</strain>
        <tissue evidence="1">Leaves</tissue>
    </source>
</reference>
<keyword evidence="2" id="KW-1185">Reference proteome</keyword>
<organism evidence="1 2">
    <name type="scientific">Canavalia gladiata</name>
    <name type="common">Sword bean</name>
    <name type="synonym">Dolichos gladiatus</name>
    <dbReference type="NCBI Taxonomy" id="3824"/>
    <lineage>
        <taxon>Eukaryota</taxon>
        <taxon>Viridiplantae</taxon>
        <taxon>Streptophyta</taxon>
        <taxon>Embryophyta</taxon>
        <taxon>Tracheophyta</taxon>
        <taxon>Spermatophyta</taxon>
        <taxon>Magnoliopsida</taxon>
        <taxon>eudicotyledons</taxon>
        <taxon>Gunneridae</taxon>
        <taxon>Pentapetalae</taxon>
        <taxon>rosids</taxon>
        <taxon>fabids</taxon>
        <taxon>Fabales</taxon>
        <taxon>Fabaceae</taxon>
        <taxon>Papilionoideae</taxon>
        <taxon>50 kb inversion clade</taxon>
        <taxon>NPAAA clade</taxon>
        <taxon>indigoferoid/millettioid clade</taxon>
        <taxon>Phaseoleae</taxon>
        <taxon>Canavalia</taxon>
    </lineage>
</organism>